<sequence>MNSVSIWLPLLALAFAVPLYLLSQRYGLRLPVIVSYVAHCVVALGLYMTSGLISPDAEYYDAQAQAIRGAGGEVRISAGKEAWPHFLSWIYSIFGHSPEIGLLVNVVLVALLPILAALIVRSFSGPEKTAAWVVVILPQSYLWGTLLLRESIAWFLLLLTAFVLLKLYERKNSIRWLALLIATLVLFLLFRGTIGLIIAAASVVVLWVVHRKFWQGLIVASAVGALIAFVPAIRGIVSFFDTEKIETSVTSLSTNSNSGFDSAPIAPDAGVVGWVLDKSVAGLRVLFGPFPWEWNALNPMFILDGIIWLFVLVLAVIGFVACGSRRAATSLLIMAGFLIVSVTVTAGNYGTMERLRVQPLVVLLPLVAIGIQAVMNHRRSRCENSRTSKPA</sequence>
<comment type="caution">
    <text evidence="2">The sequence shown here is derived from an EMBL/GenBank/DDBJ whole genome shotgun (WGS) entry which is preliminary data.</text>
</comment>
<dbReference type="RefSeq" id="WP_167150535.1">
    <property type="nucleotide sequence ID" value="NZ_JAAMOX010000002.1"/>
</dbReference>
<name>A0A7X5R265_9MICO</name>
<organism evidence="2 3">
    <name type="scientific">Lysinibacter cavernae</name>
    <dbReference type="NCBI Taxonomy" id="1640652"/>
    <lineage>
        <taxon>Bacteria</taxon>
        <taxon>Bacillati</taxon>
        <taxon>Actinomycetota</taxon>
        <taxon>Actinomycetes</taxon>
        <taxon>Micrococcales</taxon>
        <taxon>Microbacteriaceae</taxon>
        <taxon>Lysinibacter</taxon>
    </lineage>
</organism>
<evidence type="ECO:0008006" key="4">
    <source>
        <dbReference type="Google" id="ProtNLM"/>
    </source>
</evidence>
<feature type="transmembrane region" description="Helical" evidence="1">
    <location>
        <begin position="176"/>
        <end position="209"/>
    </location>
</feature>
<feature type="transmembrane region" description="Helical" evidence="1">
    <location>
        <begin position="300"/>
        <end position="322"/>
    </location>
</feature>
<keyword evidence="1" id="KW-0472">Membrane</keyword>
<protein>
    <recommendedName>
        <fullName evidence="4">Glycosyltransferase RgtA/B/C/D-like domain-containing protein</fullName>
    </recommendedName>
</protein>
<accession>A0A7X5R265</accession>
<dbReference type="Proteomes" id="UP000541033">
    <property type="component" value="Unassembled WGS sequence"/>
</dbReference>
<keyword evidence="1" id="KW-1133">Transmembrane helix</keyword>
<evidence type="ECO:0000313" key="2">
    <source>
        <dbReference type="EMBL" id="NIH54117.1"/>
    </source>
</evidence>
<reference evidence="2 3" key="1">
    <citation type="submission" date="2020-02" db="EMBL/GenBank/DDBJ databases">
        <title>Sequencing the genomes of 1000 actinobacteria strains.</title>
        <authorList>
            <person name="Klenk H.-P."/>
        </authorList>
    </citation>
    <scope>NUCLEOTIDE SEQUENCE [LARGE SCALE GENOMIC DNA]</scope>
    <source>
        <strain evidence="2 3">DSM 27960</strain>
    </source>
</reference>
<feature type="transmembrane region" description="Helical" evidence="1">
    <location>
        <begin position="6"/>
        <end position="23"/>
    </location>
</feature>
<feature type="transmembrane region" description="Helical" evidence="1">
    <location>
        <begin position="216"/>
        <end position="237"/>
    </location>
</feature>
<feature type="transmembrane region" description="Helical" evidence="1">
    <location>
        <begin position="141"/>
        <end position="164"/>
    </location>
</feature>
<feature type="transmembrane region" description="Helical" evidence="1">
    <location>
        <begin position="357"/>
        <end position="375"/>
    </location>
</feature>
<evidence type="ECO:0000313" key="3">
    <source>
        <dbReference type="Proteomes" id="UP000541033"/>
    </source>
</evidence>
<evidence type="ECO:0000256" key="1">
    <source>
        <dbReference type="SAM" id="Phobius"/>
    </source>
</evidence>
<feature type="transmembrane region" description="Helical" evidence="1">
    <location>
        <begin position="30"/>
        <end position="49"/>
    </location>
</feature>
<keyword evidence="3" id="KW-1185">Reference proteome</keyword>
<feature type="transmembrane region" description="Helical" evidence="1">
    <location>
        <begin position="331"/>
        <end position="351"/>
    </location>
</feature>
<proteinExistence type="predicted"/>
<gene>
    <name evidence="2" type="ORF">FHX76_002013</name>
</gene>
<feature type="transmembrane region" description="Helical" evidence="1">
    <location>
        <begin position="100"/>
        <end position="120"/>
    </location>
</feature>
<keyword evidence="1" id="KW-0812">Transmembrane</keyword>
<dbReference type="EMBL" id="JAAMOX010000002">
    <property type="protein sequence ID" value="NIH54117.1"/>
    <property type="molecule type" value="Genomic_DNA"/>
</dbReference>
<dbReference type="AlphaFoldDB" id="A0A7X5R265"/>